<evidence type="ECO:0000313" key="2">
    <source>
        <dbReference type="EMBL" id="SVE26286.1"/>
    </source>
</evidence>
<gene>
    <name evidence="2" type="ORF">METZ01_LOCUS479140</name>
</gene>
<sequence length="242" mass="26541">DGWDPFCEHADTLWLLHWWLLAPKSVAPSWWLAFNKFAGIKFTADELEQFIADQVTNFGSRARSSVKKDVDCFIQMYAFGHSVRATFDDQLNHPFRDLNLLRPSDREPGVFRFLIGPKVTLTPEVAAFACLDFLARTEKRASTVPMSRLASVPGSPGKVFNLTETALTDLLEIAASRSSEFTLTSAAGIPQIALNGDAAEIATNLIRARYERLIGAGHCKDPAGPLAGKQADLVAQVPINAP</sequence>
<evidence type="ECO:0000259" key="1">
    <source>
        <dbReference type="Pfam" id="PF13182"/>
    </source>
</evidence>
<dbReference type="AlphaFoldDB" id="A0A383C1G8"/>
<accession>A0A383C1G8</accession>
<proteinExistence type="predicted"/>
<protein>
    <recommendedName>
        <fullName evidence="1">DUF4007 domain-containing protein</fullName>
    </recommendedName>
</protein>
<dbReference type="InterPro" id="IPR025248">
    <property type="entry name" value="DUF4007"/>
</dbReference>
<dbReference type="Pfam" id="PF13182">
    <property type="entry name" value="DUF4007"/>
    <property type="match status" value="1"/>
</dbReference>
<feature type="non-terminal residue" evidence="2">
    <location>
        <position position="1"/>
    </location>
</feature>
<dbReference type="EMBL" id="UINC01205217">
    <property type="protein sequence ID" value="SVE26286.1"/>
    <property type="molecule type" value="Genomic_DNA"/>
</dbReference>
<organism evidence="2">
    <name type="scientific">marine metagenome</name>
    <dbReference type="NCBI Taxonomy" id="408172"/>
    <lineage>
        <taxon>unclassified sequences</taxon>
        <taxon>metagenomes</taxon>
        <taxon>ecological metagenomes</taxon>
    </lineage>
</organism>
<feature type="non-terminal residue" evidence="2">
    <location>
        <position position="242"/>
    </location>
</feature>
<name>A0A383C1G8_9ZZZZ</name>
<reference evidence="2" key="1">
    <citation type="submission" date="2018-05" db="EMBL/GenBank/DDBJ databases">
        <authorList>
            <person name="Lanie J.A."/>
            <person name="Ng W.-L."/>
            <person name="Kazmierczak K.M."/>
            <person name="Andrzejewski T.M."/>
            <person name="Davidsen T.M."/>
            <person name="Wayne K.J."/>
            <person name="Tettelin H."/>
            <person name="Glass J.I."/>
            <person name="Rusch D."/>
            <person name="Podicherti R."/>
            <person name="Tsui H.-C.T."/>
            <person name="Winkler M.E."/>
        </authorList>
    </citation>
    <scope>NUCLEOTIDE SEQUENCE</scope>
</reference>
<feature type="domain" description="DUF4007" evidence="1">
    <location>
        <begin position="1"/>
        <end position="210"/>
    </location>
</feature>